<proteinExistence type="predicted"/>
<keyword evidence="5" id="KW-1185">Reference proteome</keyword>
<feature type="domain" description="Response regulatory" evidence="3">
    <location>
        <begin position="6"/>
        <end position="119"/>
    </location>
</feature>
<evidence type="ECO:0000313" key="4">
    <source>
        <dbReference type="EMBL" id="WNH47567.1"/>
    </source>
</evidence>
<evidence type="ECO:0000259" key="3">
    <source>
        <dbReference type="PROSITE" id="PS50110"/>
    </source>
</evidence>
<organism evidence="4 5">
    <name type="scientific">Stenotrophomonas aracearum</name>
    <dbReference type="NCBI Taxonomy" id="3003272"/>
    <lineage>
        <taxon>Bacteria</taxon>
        <taxon>Pseudomonadati</taxon>
        <taxon>Pseudomonadota</taxon>
        <taxon>Gammaproteobacteria</taxon>
        <taxon>Lysobacterales</taxon>
        <taxon>Lysobacteraceae</taxon>
        <taxon>Stenotrophomonas</taxon>
    </lineage>
</organism>
<dbReference type="EMBL" id="CP115543">
    <property type="protein sequence ID" value="WNH47567.1"/>
    <property type="molecule type" value="Genomic_DNA"/>
</dbReference>
<accession>A0ABY9Y9N8</accession>
<sequence>MKPIHRIAIVDDDDGVRQSLSSLVRALGHEVRTYPSATAFLADDGDAPDCLLTDIQMPQMDGDQLQAELLARGCTYPMIFMTGFPNEALRARVMARGARAFLVKPVDGDAMARCLGEALGIHTSV</sequence>
<dbReference type="Pfam" id="PF00072">
    <property type="entry name" value="Response_reg"/>
    <property type="match status" value="1"/>
</dbReference>
<dbReference type="PROSITE" id="PS50110">
    <property type="entry name" value="RESPONSE_REGULATORY"/>
    <property type="match status" value="1"/>
</dbReference>
<evidence type="ECO:0000256" key="2">
    <source>
        <dbReference type="PROSITE-ProRule" id="PRU00169"/>
    </source>
</evidence>
<dbReference type="InterPro" id="IPR050595">
    <property type="entry name" value="Bact_response_regulator"/>
</dbReference>
<dbReference type="SMART" id="SM00448">
    <property type="entry name" value="REC"/>
    <property type="match status" value="1"/>
</dbReference>
<protein>
    <submittedName>
        <fullName evidence="4">Response regulator</fullName>
    </submittedName>
</protein>
<gene>
    <name evidence="4" type="ORF">PDM28_12810</name>
</gene>
<name>A0ABY9Y9N8_9GAMM</name>
<dbReference type="InterPro" id="IPR001789">
    <property type="entry name" value="Sig_transdc_resp-reg_receiver"/>
</dbReference>
<dbReference type="PANTHER" id="PTHR44591:SF25">
    <property type="entry name" value="CHEMOTAXIS TWO-COMPONENT RESPONSE REGULATOR"/>
    <property type="match status" value="1"/>
</dbReference>
<dbReference type="RefSeq" id="WP_311182323.1">
    <property type="nucleotide sequence ID" value="NZ_CP115543.1"/>
</dbReference>
<evidence type="ECO:0000313" key="5">
    <source>
        <dbReference type="Proteomes" id="UP001305421"/>
    </source>
</evidence>
<reference evidence="4 5" key="1">
    <citation type="submission" date="2022-12" db="EMBL/GenBank/DDBJ databases">
        <title>Two new species, Stenotrophomonas aracearum and Stenotrophomonas oahuensis, isolated from Anthurium (Araceae family) in Hawaii.</title>
        <authorList>
            <person name="Chunag S.C."/>
            <person name="Dobhal S."/>
            <person name="Alvarez A."/>
            <person name="Arif M."/>
        </authorList>
    </citation>
    <scope>NUCLEOTIDE SEQUENCE [LARGE SCALE GENOMIC DNA]</scope>
    <source>
        <strain evidence="4 5">A5588</strain>
    </source>
</reference>
<dbReference type="Proteomes" id="UP001305421">
    <property type="component" value="Chromosome"/>
</dbReference>
<dbReference type="SUPFAM" id="SSF52172">
    <property type="entry name" value="CheY-like"/>
    <property type="match status" value="1"/>
</dbReference>
<feature type="modified residue" description="4-aspartylphosphate" evidence="2">
    <location>
        <position position="54"/>
    </location>
</feature>
<dbReference type="PANTHER" id="PTHR44591">
    <property type="entry name" value="STRESS RESPONSE REGULATOR PROTEIN 1"/>
    <property type="match status" value="1"/>
</dbReference>
<dbReference type="Gene3D" id="3.40.50.2300">
    <property type="match status" value="1"/>
</dbReference>
<evidence type="ECO:0000256" key="1">
    <source>
        <dbReference type="ARBA" id="ARBA00022553"/>
    </source>
</evidence>
<keyword evidence="1 2" id="KW-0597">Phosphoprotein</keyword>
<dbReference type="InterPro" id="IPR011006">
    <property type="entry name" value="CheY-like_superfamily"/>
</dbReference>